<proteinExistence type="predicted"/>
<feature type="transmembrane region" description="Helical" evidence="2">
    <location>
        <begin position="246"/>
        <end position="266"/>
    </location>
</feature>
<name>A0ABU0MLJ2_9PROT</name>
<dbReference type="EMBL" id="JAUSVU010000011">
    <property type="protein sequence ID" value="MDQ0534338.1"/>
    <property type="molecule type" value="Genomic_DNA"/>
</dbReference>
<dbReference type="Pfam" id="PF06240">
    <property type="entry name" value="COXG"/>
    <property type="match status" value="1"/>
</dbReference>
<organism evidence="3 4">
    <name type="scientific">Azospirillum picis</name>
    <dbReference type="NCBI Taxonomy" id="488438"/>
    <lineage>
        <taxon>Bacteria</taxon>
        <taxon>Pseudomonadati</taxon>
        <taxon>Pseudomonadota</taxon>
        <taxon>Alphaproteobacteria</taxon>
        <taxon>Rhodospirillales</taxon>
        <taxon>Azospirillaceae</taxon>
        <taxon>Azospirillum</taxon>
    </lineage>
</organism>
<sequence>MDMSGSHRIEATREAVWAALNDPDILRQCIPGCEEVVRQSDTEMTAKVVAKVGPVSAKFSGKVTLSDLDPPNGYTITGEGSGGAAGFGKGGATVALSDEDGATLLSYTAKAQVGGKLAQIGSRLVDATARKMAEEFFARFSQIVGAPPADTAAAVEPATAEPVASAPLVAEPPPASDRIADTGISNSGISTSGIVAGEKVTVPPQAVGPAPAAPVQPAAGRPASRMAEPPPEIPLPLPVGRGGSGFYVPWAALLVVVVLLIALGWMS</sequence>
<comment type="caution">
    <text evidence="3">The sequence shown here is derived from an EMBL/GenBank/DDBJ whole genome shotgun (WGS) entry which is preliminary data.</text>
</comment>
<evidence type="ECO:0000256" key="2">
    <source>
        <dbReference type="SAM" id="Phobius"/>
    </source>
</evidence>
<keyword evidence="2" id="KW-0812">Transmembrane</keyword>
<evidence type="ECO:0000256" key="1">
    <source>
        <dbReference type="SAM" id="MobiDB-lite"/>
    </source>
</evidence>
<dbReference type="Proteomes" id="UP001244552">
    <property type="component" value="Unassembled WGS sequence"/>
</dbReference>
<keyword evidence="2" id="KW-0472">Membrane</keyword>
<protein>
    <submittedName>
        <fullName evidence="3">Carbon monoxide dehydrogenase subunit G</fullName>
    </submittedName>
</protein>
<keyword evidence="2" id="KW-1133">Transmembrane helix</keyword>
<dbReference type="SUPFAM" id="SSF55961">
    <property type="entry name" value="Bet v1-like"/>
    <property type="match status" value="1"/>
</dbReference>
<feature type="compositionally biased region" description="Low complexity" evidence="1">
    <location>
        <begin position="207"/>
        <end position="223"/>
    </location>
</feature>
<dbReference type="InterPro" id="IPR023393">
    <property type="entry name" value="START-like_dom_sf"/>
</dbReference>
<evidence type="ECO:0000313" key="4">
    <source>
        <dbReference type="Proteomes" id="UP001244552"/>
    </source>
</evidence>
<dbReference type="InterPro" id="IPR010419">
    <property type="entry name" value="CO_DH_gsu"/>
</dbReference>
<dbReference type="CDD" id="cd05018">
    <property type="entry name" value="CoxG"/>
    <property type="match status" value="1"/>
</dbReference>
<accession>A0ABU0MLJ2</accession>
<feature type="region of interest" description="Disordered" evidence="1">
    <location>
        <begin position="207"/>
        <end position="229"/>
    </location>
</feature>
<dbReference type="PANTHER" id="PTHR38588:SF1">
    <property type="entry name" value="BLL0334 PROTEIN"/>
    <property type="match status" value="1"/>
</dbReference>
<reference evidence="3 4" key="1">
    <citation type="submission" date="2023-07" db="EMBL/GenBank/DDBJ databases">
        <title>Genomic Encyclopedia of Type Strains, Phase IV (KMG-IV): sequencing the most valuable type-strain genomes for metagenomic binning, comparative biology and taxonomic classification.</title>
        <authorList>
            <person name="Goeker M."/>
        </authorList>
    </citation>
    <scope>NUCLEOTIDE SEQUENCE [LARGE SCALE GENOMIC DNA]</scope>
    <source>
        <strain evidence="3 4">DSM 19922</strain>
    </source>
</reference>
<dbReference type="RefSeq" id="WP_209984473.1">
    <property type="nucleotide sequence ID" value="NZ_JAGINO010000014.1"/>
</dbReference>
<gene>
    <name evidence="3" type="ORF">QO018_003211</name>
</gene>
<dbReference type="Gene3D" id="3.30.530.20">
    <property type="match status" value="1"/>
</dbReference>
<keyword evidence="4" id="KW-1185">Reference proteome</keyword>
<evidence type="ECO:0000313" key="3">
    <source>
        <dbReference type="EMBL" id="MDQ0534338.1"/>
    </source>
</evidence>
<dbReference type="PANTHER" id="PTHR38588">
    <property type="entry name" value="BLL0334 PROTEIN"/>
    <property type="match status" value="1"/>
</dbReference>